<evidence type="ECO:0000313" key="2">
    <source>
        <dbReference type="EMBL" id="MBB4676044.1"/>
    </source>
</evidence>
<feature type="transmembrane region" description="Helical" evidence="1">
    <location>
        <begin position="290"/>
        <end position="323"/>
    </location>
</feature>
<feature type="transmembrane region" description="Helical" evidence="1">
    <location>
        <begin position="41"/>
        <end position="64"/>
    </location>
</feature>
<evidence type="ECO:0000313" key="3">
    <source>
        <dbReference type="Proteomes" id="UP000533598"/>
    </source>
</evidence>
<sequence length="427" mass="47850">MAKDKQRHSLPIKEVERWFLREGMPFVVRNMRKHPVLARSLPALMFFLGGVLGYIVVSVSWRWSPPYRGLSAAQASVRMAEDDGYQLTGLGVATVTAIGAALLFLWLRTGRRYLRSRTAGITGAVITLSTPPLLEGLLNWSWSDAREDLVIGAALVLVIYAFTRAGIGSLVHWSFWHLVPHLGNLGRLVTRAVPLLLLLVTFLFINTENWQMSGNLDRPRLWGIAWFFIVIIALFLCVRLPEELKKLRVEITPDSVRAACAGTELGKLAEQLPDEDLQFDRHPMKLGERLNVLLIAFVSQGMQIALLGLLVFLFFVTFGAIAIKDSVAEAWVGHPLTEGTFFTIPIPIDGISNELIQVSIVMAAFSALYFAVYAVNDASYREQFFEEILEELQKVLLARECYLRLLEVDGPQSPEGWTKLAEVTQRS</sequence>
<feature type="transmembrane region" description="Helical" evidence="1">
    <location>
        <begin position="84"/>
        <end position="107"/>
    </location>
</feature>
<keyword evidence="1" id="KW-0812">Transmembrane</keyword>
<dbReference type="AlphaFoldDB" id="A0A7W7FUQ5"/>
<feature type="transmembrane region" description="Helical" evidence="1">
    <location>
        <begin position="219"/>
        <end position="238"/>
    </location>
</feature>
<dbReference type="RefSeq" id="WP_185001917.1">
    <property type="nucleotide sequence ID" value="NZ_BAAAUI010000021.1"/>
</dbReference>
<keyword evidence="3" id="KW-1185">Reference proteome</keyword>
<feature type="transmembrane region" description="Helical" evidence="1">
    <location>
        <begin position="355"/>
        <end position="375"/>
    </location>
</feature>
<keyword evidence="1" id="KW-1133">Transmembrane helix</keyword>
<name>A0A7W7FUQ5_9PSEU</name>
<proteinExistence type="predicted"/>
<reference evidence="2 3" key="1">
    <citation type="submission" date="2020-08" db="EMBL/GenBank/DDBJ databases">
        <title>Sequencing the genomes of 1000 actinobacteria strains.</title>
        <authorList>
            <person name="Klenk H.-P."/>
        </authorList>
    </citation>
    <scope>NUCLEOTIDE SEQUENCE [LARGE SCALE GENOMIC DNA]</scope>
    <source>
        <strain evidence="2 3">DSM 44230</strain>
    </source>
</reference>
<dbReference type="Proteomes" id="UP000533598">
    <property type="component" value="Unassembled WGS sequence"/>
</dbReference>
<evidence type="ECO:0008006" key="4">
    <source>
        <dbReference type="Google" id="ProtNLM"/>
    </source>
</evidence>
<protein>
    <recommendedName>
        <fullName evidence="4">Integral membrane protein</fullName>
    </recommendedName>
</protein>
<organism evidence="2 3">
    <name type="scientific">Crossiella cryophila</name>
    <dbReference type="NCBI Taxonomy" id="43355"/>
    <lineage>
        <taxon>Bacteria</taxon>
        <taxon>Bacillati</taxon>
        <taxon>Actinomycetota</taxon>
        <taxon>Actinomycetes</taxon>
        <taxon>Pseudonocardiales</taxon>
        <taxon>Pseudonocardiaceae</taxon>
        <taxon>Crossiella</taxon>
    </lineage>
</organism>
<comment type="caution">
    <text evidence="2">The sequence shown here is derived from an EMBL/GenBank/DDBJ whole genome shotgun (WGS) entry which is preliminary data.</text>
</comment>
<dbReference type="EMBL" id="JACHMH010000001">
    <property type="protein sequence ID" value="MBB4676044.1"/>
    <property type="molecule type" value="Genomic_DNA"/>
</dbReference>
<feature type="transmembrane region" description="Helical" evidence="1">
    <location>
        <begin position="119"/>
        <end position="138"/>
    </location>
</feature>
<evidence type="ECO:0000256" key="1">
    <source>
        <dbReference type="SAM" id="Phobius"/>
    </source>
</evidence>
<gene>
    <name evidence="2" type="ORF">HNR67_002162</name>
</gene>
<feature type="transmembrane region" description="Helical" evidence="1">
    <location>
        <begin position="150"/>
        <end position="176"/>
    </location>
</feature>
<accession>A0A7W7FUQ5</accession>
<keyword evidence="1" id="KW-0472">Membrane</keyword>
<feature type="transmembrane region" description="Helical" evidence="1">
    <location>
        <begin position="188"/>
        <end position="207"/>
    </location>
</feature>